<keyword evidence="5" id="KW-0670">Pyruvate</keyword>
<dbReference type="InterPro" id="IPR015421">
    <property type="entry name" value="PyrdxlP-dep_Trfase_major"/>
</dbReference>
<reference evidence="11 12" key="1">
    <citation type="submission" date="2016-12" db="EMBL/GenBank/DDBJ databases">
        <authorList>
            <person name="Song W.-J."/>
            <person name="Kurnit D.M."/>
        </authorList>
    </citation>
    <scope>NUCLEOTIDE SEQUENCE [LARGE SCALE GENOMIC DNA]</scope>
    <source>
        <strain evidence="11 12">DSM 18488</strain>
    </source>
</reference>
<organism evidence="11 12">
    <name type="scientific">Desulfopila aestuarii DSM 18488</name>
    <dbReference type="NCBI Taxonomy" id="1121416"/>
    <lineage>
        <taxon>Bacteria</taxon>
        <taxon>Pseudomonadati</taxon>
        <taxon>Thermodesulfobacteriota</taxon>
        <taxon>Desulfobulbia</taxon>
        <taxon>Desulfobulbales</taxon>
        <taxon>Desulfocapsaceae</taxon>
        <taxon>Desulfopila</taxon>
    </lineage>
</organism>
<proteinExistence type="inferred from homology"/>
<gene>
    <name evidence="11" type="ORF">SAMN02745220_05108</name>
</gene>
<evidence type="ECO:0000256" key="2">
    <source>
        <dbReference type="ARBA" id="ARBA00022576"/>
    </source>
</evidence>
<dbReference type="Pfam" id="PF00202">
    <property type="entry name" value="Aminotran_3"/>
    <property type="match status" value="1"/>
</dbReference>
<comment type="cofactor">
    <cofactor evidence="1">
        <name>pyridoxal 5'-phosphate</name>
        <dbReference type="ChEBI" id="CHEBI:597326"/>
    </cofactor>
</comment>
<accession>A0A1M7YLE4</accession>
<evidence type="ECO:0000256" key="4">
    <source>
        <dbReference type="ARBA" id="ARBA00022898"/>
    </source>
</evidence>
<evidence type="ECO:0000313" key="11">
    <source>
        <dbReference type="EMBL" id="SHO53417.1"/>
    </source>
</evidence>
<dbReference type="EC" id="2.6.1.77" evidence="7"/>
<dbReference type="Gene3D" id="3.90.1150.10">
    <property type="entry name" value="Aspartate Aminotransferase, domain 1"/>
    <property type="match status" value="1"/>
</dbReference>
<evidence type="ECO:0000256" key="5">
    <source>
        <dbReference type="ARBA" id="ARBA00023317"/>
    </source>
</evidence>
<name>A0A1M7YLE4_9BACT</name>
<dbReference type="InterPro" id="IPR015424">
    <property type="entry name" value="PyrdxlP-dep_Trfase"/>
</dbReference>
<dbReference type="PANTHER" id="PTHR11986">
    <property type="entry name" value="AMINOTRANSFERASE CLASS III"/>
    <property type="match status" value="1"/>
</dbReference>
<evidence type="ECO:0000256" key="10">
    <source>
        <dbReference type="RuleBase" id="RU003560"/>
    </source>
</evidence>
<dbReference type="InterPro" id="IPR005814">
    <property type="entry name" value="Aminotrans_3"/>
</dbReference>
<dbReference type="GO" id="GO:0031299">
    <property type="term" value="F:taurine-pyruvate aminotransferase activity"/>
    <property type="evidence" value="ECO:0007669"/>
    <property type="project" value="UniProtKB-EC"/>
</dbReference>
<evidence type="ECO:0000256" key="6">
    <source>
        <dbReference type="ARBA" id="ARBA00052998"/>
    </source>
</evidence>
<dbReference type="GO" id="GO:0042802">
    <property type="term" value="F:identical protein binding"/>
    <property type="evidence" value="ECO:0007669"/>
    <property type="project" value="TreeGrafter"/>
</dbReference>
<dbReference type="InterPro" id="IPR049704">
    <property type="entry name" value="Aminotrans_3_PPA_site"/>
</dbReference>
<evidence type="ECO:0000256" key="7">
    <source>
        <dbReference type="ARBA" id="ARBA00067057"/>
    </source>
</evidence>
<dbReference type="InterPro" id="IPR050103">
    <property type="entry name" value="Class-III_PLP-dep_AT"/>
</dbReference>
<protein>
    <recommendedName>
        <fullName evidence="8">Taurine--pyruvate aminotransferase</fullName>
        <ecNumber evidence="7">2.6.1.77</ecNumber>
    </recommendedName>
    <alternativeName>
        <fullName evidence="9">Taurine:pyruvate aminotransferase</fullName>
    </alternativeName>
</protein>
<dbReference type="FunFam" id="3.40.640.10:FF:000004">
    <property type="entry name" value="Acetylornithine aminotransferase"/>
    <property type="match status" value="1"/>
</dbReference>
<keyword evidence="2 11" id="KW-0032">Aminotransferase</keyword>
<evidence type="ECO:0000256" key="9">
    <source>
        <dbReference type="ARBA" id="ARBA00078212"/>
    </source>
</evidence>
<dbReference type="Gene3D" id="3.40.640.10">
    <property type="entry name" value="Type I PLP-dependent aspartate aminotransferase-like (Major domain)"/>
    <property type="match status" value="1"/>
</dbReference>
<evidence type="ECO:0000256" key="1">
    <source>
        <dbReference type="ARBA" id="ARBA00001933"/>
    </source>
</evidence>
<dbReference type="SUPFAM" id="SSF53383">
    <property type="entry name" value="PLP-dependent transferases"/>
    <property type="match status" value="1"/>
</dbReference>
<keyword evidence="12" id="KW-1185">Reference proteome</keyword>
<dbReference type="PROSITE" id="PS00600">
    <property type="entry name" value="AA_TRANSFER_CLASS_3"/>
    <property type="match status" value="1"/>
</dbReference>
<evidence type="ECO:0000313" key="12">
    <source>
        <dbReference type="Proteomes" id="UP000184603"/>
    </source>
</evidence>
<evidence type="ECO:0000256" key="3">
    <source>
        <dbReference type="ARBA" id="ARBA00022679"/>
    </source>
</evidence>
<keyword evidence="4 10" id="KW-0663">Pyridoxal phosphate</keyword>
<keyword evidence="3 11" id="KW-0808">Transferase</keyword>
<dbReference type="PIRSF" id="PIRSF000521">
    <property type="entry name" value="Transaminase_4ab_Lys_Orn"/>
    <property type="match status" value="1"/>
</dbReference>
<dbReference type="RefSeq" id="WP_143170877.1">
    <property type="nucleotide sequence ID" value="NZ_FRFE01000054.1"/>
</dbReference>
<dbReference type="EMBL" id="FRFE01000054">
    <property type="protein sequence ID" value="SHO53417.1"/>
    <property type="molecule type" value="Genomic_DNA"/>
</dbReference>
<dbReference type="InterPro" id="IPR015422">
    <property type="entry name" value="PyrdxlP-dep_Trfase_small"/>
</dbReference>
<dbReference type="Proteomes" id="UP000184603">
    <property type="component" value="Unassembled WGS sequence"/>
</dbReference>
<dbReference type="CDD" id="cd00610">
    <property type="entry name" value="OAT_like"/>
    <property type="match status" value="1"/>
</dbReference>
<dbReference type="STRING" id="1121416.SAMN02745220_05108"/>
<sequence>MDNSWIHVNEVAGRDYSKCVEDFRKFINPGLVALLEMGEYTTIRPINARGATITDQNGRKILDFVSSYGALNLGHNHPEVRQAMEMLLGEQRVDLSKELLSPYAACLARNLSQLAPGDLNRFYFCNSGTEAVEAALKLAARYFKGKRPQFIYAENSLHGKTLGSLSVTGGEKLRQYFPLFPGIMVPYGEATAVRRVLEEQQTQGVNTIAGVILEPIQGEAGVIVPPPGYLREIRKICDQFGVLLILDEIQTGLCRTGTFFACQHENVVPDIMAIAKSLGGGMVSIGATLSTTRVFHTAYSNPHDCLVQTSTFGGRSICCAAAMAALEVYRRDNLADQAKILGERMMTGLLAIQEKYPQWIRDVRGRGLMIGIEFNEDIIDSAPYLPARIPGLKNVLKEHLPGMIAAALLKHHNILGTLMLNNRSVLRVYPPLIITAAEIDHFLSSLDSLLAQGPKILVKERVNHAIGSFGMRFITPWVSSLGAKQG</sequence>
<comment type="similarity">
    <text evidence="10">Belongs to the class-III pyridoxal-phosphate-dependent aminotransferase family.</text>
</comment>
<comment type="catalytic activity">
    <reaction evidence="6">
        <text>taurine + pyruvate = sulfoacetaldehyde + L-alanine</text>
        <dbReference type="Rhea" id="RHEA:10420"/>
        <dbReference type="ChEBI" id="CHEBI:15361"/>
        <dbReference type="ChEBI" id="CHEBI:57972"/>
        <dbReference type="ChEBI" id="CHEBI:58246"/>
        <dbReference type="ChEBI" id="CHEBI:507393"/>
        <dbReference type="EC" id="2.6.1.77"/>
    </reaction>
    <physiologicalReaction direction="left-to-right" evidence="6">
        <dbReference type="Rhea" id="RHEA:10421"/>
    </physiologicalReaction>
</comment>
<dbReference type="PANTHER" id="PTHR11986:SF79">
    <property type="entry name" value="ACETYLORNITHINE AMINOTRANSFERASE, MITOCHONDRIAL"/>
    <property type="match status" value="1"/>
</dbReference>
<dbReference type="AlphaFoldDB" id="A0A1M7YLE4"/>
<evidence type="ECO:0000256" key="8">
    <source>
        <dbReference type="ARBA" id="ARBA00074603"/>
    </source>
</evidence>
<dbReference type="OrthoDB" id="9801834at2"/>
<dbReference type="GO" id="GO:0030170">
    <property type="term" value="F:pyridoxal phosphate binding"/>
    <property type="evidence" value="ECO:0007669"/>
    <property type="project" value="InterPro"/>
</dbReference>